<evidence type="ECO:0000256" key="2">
    <source>
        <dbReference type="SAM" id="Phobius"/>
    </source>
</evidence>
<feature type="compositionally biased region" description="Low complexity" evidence="1">
    <location>
        <begin position="403"/>
        <end position="423"/>
    </location>
</feature>
<dbReference type="AlphaFoldDB" id="M7SJJ8"/>
<dbReference type="OMA" id="PIMNISA"/>
<evidence type="ECO:0000313" key="4">
    <source>
        <dbReference type="Proteomes" id="UP000012174"/>
    </source>
</evidence>
<accession>M7SJJ8</accession>
<feature type="region of interest" description="Disordered" evidence="1">
    <location>
        <begin position="361"/>
        <end position="426"/>
    </location>
</feature>
<feature type="transmembrane region" description="Helical" evidence="2">
    <location>
        <begin position="143"/>
        <end position="164"/>
    </location>
</feature>
<dbReference type="Proteomes" id="UP000012174">
    <property type="component" value="Unassembled WGS sequence"/>
</dbReference>
<keyword evidence="4" id="KW-1185">Reference proteome</keyword>
<name>M7SJJ8_EUTLA</name>
<evidence type="ECO:0000256" key="1">
    <source>
        <dbReference type="SAM" id="MobiDB-lite"/>
    </source>
</evidence>
<dbReference type="EMBL" id="KB707087">
    <property type="protein sequence ID" value="EMR64352.1"/>
    <property type="molecule type" value="Genomic_DNA"/>
</dbReference>
<feature type="region of interest" description="Disordered" evidence="1">
    <location>
        <begin position="269"/>
        <end position="335"/>
    </location>
</feature>
<dbReference type="KEGG" id="ela:UCREL1_8699"/>
<dbReference type="HOGENOM" id="CLU_031222_3_0_1"/>
<evidence type="ECO:0000313" key="3">
    <source>
        <dbReference type="EMBL" id="EMR64352.1"/>
    </source>
</evidence>
<organism evidence="3 4">
    <name type="scientific">Eutypa lata (strain UCR-EL1)</name>
    <name type="common">Grapevine dieback disease fungus</name>
    <name type="synonym">Eutypa armeniacae</name>
    <dbReference type="NCBI Taxonomy" id="1287681"/>
    <lineage>
        <taxon>Eukaryota</taxon>
        <taxon>Fungi</taxon>
        <taxon>Dikarya</taxon>
        <taxon>Ascomycota</taxon>
        <taxon>Pezizomycotina</taxon>
        <taxon>Sordariomycetes</taxon>
        <taxon>Xylariomycetidae</taxon>
        <taxon>Xylariales</taxon>
        <taxon>Diatrypaceae</taxon>
        <taxon>Eutypa</taxon>
    </lineage>
</organism>
<reference evidence="4" key="1">
    <citation type="journal article" date="2013" name="Genome Announc.">
        <title>Draft genome sequence of the grapevine dieback fungus Eutypa lata UCR-EL1.</title>
        <authorList>
            <person name="Blanco-Ulate B."/>
            <person name="Rolshausen P.E."/>
            <person name="Cantu D."/>
        </authorList>
    </citation>
    <scope>NUCLEOTIDE SEQUENCE [LARGE SCALE GENOMIC DNA]</scope>
    <source>
        <strain evidence="4">UCR-EL1</strain>
    </source>
</reference>
<protein>
    <submittedName>
        <fullName evidence="3">Putative lpxtg-domain-containing protein</fullName>
    </submittedName>
</protein>
<sequence length="438" mass="45970">MTRNNLRYSVDTCVYGFPNDSKRVSSPCDIDTACEPLKKAMETGALDPNRDQYEYCTTDGDVFSSQSLDPCVQCLSTSSDLSYMANFMTALKAGCEQKPKGGSLLGLDGTLFTTTGINITAPPSNQTLTDSDDNSGTMTQGTIVGIAVGAALLLLGGIGLFWVYHRKQKRLYGEPVHSEYDGRSGGSKSITPPLVGGFTSSGGTAADQQKLAAMMQVSEYELRSQQRPASRFYGGGGGGNAEYYDALEKEMYSFQPPNGATVTTTITSNNNNNNYHPNVNHHNYAFNSNIPGSGPHPTLPTHPAYDPRATHSRQGSNHSQAPTPEPPRPARTNTKPDSYALQAYLSAAEDATSLHLPAANTAKARPGSTAPAATTASASQGPRAAAPIDTTDPDTEEIHAAADQRGGADAGGPAPEAELELAGFGRGAEEALGCYGGG</sequence>
<proteinExistence type="predicted"/>
<keyword evidence="2" id="KW-1133">Transmembrane helix</keyword>
<feature type="compositionally biased region" description="Low complexity" evidence="1">
    <location>
        <begin position="368"/>
        <end position="379"/>
    </location>
</feature>
<feature type="compositionally biased region" description="Low complexity" evidence="1">
    <location>
        <begin position="269"/>
        <end position="283"/>
    </location>
</feature>
<keyword evidence="2" id="KW-0812">Transmembrane</keyword>
<keyword evidence="2" id="KW-0472">Membrane</keyword>
<dbReference type="eggNOG" id="ENOG502SSVT">
    <property type="taxonomic scope" value="Eukaryota"/>
</dbReference>
<dbReference type="OrthoDB" id="5426678at2759"/>
<gene>
    <name evidence="3" type="ORF">UCREL1_8699</name>
</gene>